<dbReference type="GO" id="GO:0005730">
    <property type="term" value="C:nucleolus"/>
    <property type="evidence" value="ECO:0007669"/>
    <property type="project" value="UniProtKB-SubCell"/>
</dbReference>
<dbReference type="CTD" id="42183"/>
<dbReference type="KEGG" id="nlo:107217595"/>
<dbReference type="FunCoup" id="A0A6J0B904">
    <property type="interactions" value="1377"/>
</dbReference>
<evidence type="ECO:0000256" key="2">
    <source>
        <dbReference type="ARBA" id="ARBA00010782"/>
    </source>
</evidence>
<evidence type="ECO:0000256" key="4">
    <source>
        <dbReference type="ARBA" id="ARBA00023242"/>
    </source>
</evidence>
<evidence type="ECO:0000313" key="10">
    <source>
        <dbReference type="RefSeq" id="XP_015510666.1"/>
    </source>
</evidence>
<evidence type="ECO:0000256" key="3">
    <source>
        <dbReference type="ARBA" id="ARBA00020387"/>
    </source>
</evidence>
<gene>
    <name evidence="10" type="primary">LOC107217595</name>
</gene>
<dbReference type="InParanoid" id="A0A6J0B904"/>
<comment type="subcellular location">
    <subcellularLocation>
        <location evidence="1 6">Nucleus</location>
        <location evidence="1 6">Nucleolus</location>
    </subcellularLocation>
</comment>
<dbReference type="InterPro" id="IPR007109">
    <property type="entry name" value="Brix"/>
</dbReference>
<proteinExistence type="inferred from homology"/>
<dbReference type="GeneID" id="107217595"/>
<keyword evidence="9" id="KW-1185">Reference proteome</keyword>
<name>A0A6J0B904_NEOLC</name>
<evidence type="ECO:0000259" key="8">
    <source>
        <dbReference type="PROSITE" id="PS50833"/>
    </source>
</evidence>
<dbReference type="RefSeq" id="XP_015510666.1">
    <property type="nucleotide sequence ID" value="XM_015655180.2"/>
</dbReference>
<feature type="domain" description="Brix" evidence="8">
    <location>
        <begin position="31"/>
        <end position="234"/>
    </location>
</feature>
<accession>A0A6J0B904</accession>
<keyword evidence="4 6" id="KW-0539">Nucleus</keyword>
<sequence length="319" mass="36830">MPVIQRVVKPKTRKGKKALLSREPKIIEDAKQTLFIKGSRSSETLNSCVKDLYDLKKPDARMMQKKNNILPFEDVTPLEQFSRKLSSSLFVFTSHNKKHPNSLIVGRMFDNSLLDMVEFGVQEYEGLAKFKVDKVSMGIKPILIFNGELFEHNRDYSRIKSLLVDLFQRDNVENIRLQGLEHTLSFTAIDNKIQVRSYRILLKKSGSRIPRIELEEIGPRMELIVRRTKLASDDLYKQACKKPKELKVKKKKNISKDTLGTMHGKIHMGKQRIQSIQTRKMKGLKKTMGEKKAERKRRSNQEDGMEAKRSRTDGDAVEG</sequence>
<dbReference type="InterPro" id="IPR039770">
    <property type="entry name" value="Rpf2"/>
</dbReference>
<dbReference type="GO" id="GO:0000463">
    <property type="term" value="P:maturation of LSU-rRNA from tricistronic rRNA transcript (SSU-rRNA, 5.8S rRNA, LSU-rRNA)"/>
    <property type="evidence" value="ECO:0007669"/>
    <property type="project" value="TreeGrafter"/>
</dbReference>
<evidence type="ECO:0000256" key="7">
    <source>
        <dbReference type="SAM" id="MobiDB-lite"/>
    </source>
</evidence>
<organism evidence="10">
    <name type="scientific">Neodiprion lecontei</name>
    <name type="common">Redheaded pine sawfly</name>
    <dbReference type="NCBI Taxonomy" id="441921"/>
    <lineage>
        <taxon>Eukaryota</taxon>
        <taxon>Metazoa</taxon>
        <taxon>Ecdysozoa</taxon>
        <taxon>Arthropoda</taxon>
        <taxon>Hexapoda</taxon>
        <taxon>Insecta</taxon>
        <taxon>Pterygota</taxon>
        <taxon>Neoptera</taxon>
        <taxon>Endopterygota</taxon>
        <taxon>Hymenoptera</taxon>
        <taxon>Tenthredinoidea</taxon>
        <taxon>Diprionidae</taxon>
        <taxon>Diprioninae</taxon>
        <taxon>Neodiprion</taxon>
    </lineage>
</organism>
<dbReference type="PANTHER" id="PTHR12728">
    <property type="entry name" value="BRIX DOMAIN CONTAINING PROTEIN"/>
    <property type="match status" value="1"/>
</dbReference>
<dbReference type="GO" id="GO:0000027">
    <property type="term" value="P:ribosomal large subunit assembly"/>
    <property type="evidence" value="ECO:0007669"/>
    <property type="project" value="InterPro"/>
</dbReference>
<feature type="compositionally biased region" description="Basic and acidic residues" evidence="7">
    <location>
        <begin position="287"/>
        <end position="319"/>
    </location>
</feature>
<evidence type="ECO:0000256" key="1">
    <source>
        <dbReference type="ARBA" id="ARBA00004604"/>
    </source>
</evidence>
<evidence type="ECO:0000256" key="5">
    <source>
        <dbReference type="ARBA" id="ARBA00030889"/>
    </source>
</evidence>
<dbReference type="GO" id="GO:0019843">
    <property type="term" value="F:rRNA binding"/>
    <property type="evidence" value="ECO:0007669"/>
    <property type="project" value="UniProtKB-UniRule"/>
</dbReference>
<dbReference type="AlphaFoldDB" id="A0A6J0B904"/>
<dbReference type="SMART" id="SM00879">
    <property type="entry name" value="Brix"/>
    <property type="match status" value="1"/>
</dbReference>
<dbReference type="PROSITE" id="PS50833">
    <property type="entry name" value="BRIX"/>
    <property type="match status" value="1"/>
</dbReference>
<evidence type="ECO:0000313" key="9">
    <source>
        <dbReference type="Proteomes" id="UP000829291"/>
    </source>
</evidence>
<dbReference type="OrthoDB" id="407658at2759"/>
<dbReference type="PANTHER" id="PTHR12728:SF0">
    <property type="entry name" value="RIBOSOME PRODUCTION FACTOR 2 HOMOLOG"/>
    <property type="match status" value="1"/>
</dbReference>
<dbReference type="Pfam" id="PF04427">
    <property type="entry name" value="Brix"/>
    <property type="match status" value="1"/>
</dbReference>
<protein>
    <recommendedName>
        <fullName evidence="3 6">Ribosome production factor 2 homolog</fullName>
    </recommendedName>
    <alternativeName>
        <fullName evidence="5 6">Ribosome biogenesis protein RPF2 homolog</fullName>
    </alternativeName>
</protein>
<evidence type="ECO:0000256" key="6">
    <source>
        <dbReference type="RuleBase" id="RU367086"/>
    </source>
</evidence>
<reference evidence="10" key="1">
    <citation type="submission" date="2025-08" db="UniProtKB">
        <authorList>
            <consortium name="RefSeq"/>
        </authorList>
    </citation>
    <scope>IDENTIFICATION</scope>
    <source>
        <tissue evidence="10">Thorax and Abdomen</tissue>
    </source>
</reference>
<dbReference type="Proteomes" id="UP000829291">
    <property type="component" value="Chromosome 5"/>
</dbReference>
<feature type="region of interest" description="Disordered" evidence="7">
    <location>
        <begin position="270"/>
        <end position="319"/>
    </location>
</feature>
<comment type="similarity">
    <text evidence="2 6">Belongs to the RPF2 family.</text>
</comment>